<dbReference type="HOGENOM" id="CLU_1176856_0_0_1"/>
<protein>
    <submittedName>
        <fullName evidence="2">Uncharacterized protein</fullName>
    </submittedName>
</protein>
<dbReference type="Proteomes" id="UP000032141">
    <property type="component" value="Chromosome C9"/>
</dbReference>
<name>A0A0D3ED80_BRAOL</name>
<dbReference type="EnsemblPlants" id="Bo9g146900.1">
    <property type="protein sequence ID" value="Bo9g146900.1"/>
    <property type="gene ID" value="Bo9g146900"/>
</dbReference>
<dbReference type="Gramene" id="Bo9g146900.1">
    <property type="protein sequence ID" value="Bo9g146900.1"/>
    <property type="gene ID" value="Bo9g146900"/>
</dbReference>
<keyword evidence="1" id="KW-1133">Transmembrane helix</keyword>
<reference evidence="2" key="2">
    <citation type="submission" date="2015-03" db="UniProtKB">
        <authorList>
            <consortium name="EnsemblPlants"/>
        </authorList>
    </citation>
    <scope>IDENTIFICATION</scope>
</reference>
<feature type="transmembrane region" description="Helical" evidence="1">
    <location>
        <begin position="196"/>
        <end position="214"/>
    </location>
</feature>
<accession>A0A0D3ED80</accession>
<evidence type="ECO:0000313" key="2">
    <source>
        <dbReference type="EnsemblPlants" id="Bo9g146900.1"/>
    </source>
</evidence>
<evidence type="ECO:0000313" key="3">
    <source>
        <dbReference type="Proteomes" id="UP000032141"/>
    </source>
</evidence>
<sequence>MISPGLCRSPRRLLDEIYDDLSSSLSLSFLDESAMNLLYEIKKKDGRTKRRRLVKRDNYNEASVIQVKLQQDLIERLIKRLGSIRVGSFSVPVLSGKKNLDPKVSLTPPRHVSIDLPDGSVINRRFNRVRVSRSPRRLLDDSATMISPGLCRSPRRLLDDIYDDLSSSLSLSPRRIRDESPLRNQKERWTDQETKLSFSLLFFFCLVVCVLSSIGEANRKERLQPEECIPLRKTGN</sequence>
<keyword evidence="1" id="KW-0812">Transmembrane</keyword>
<keyword evidence="1" id="KW-0472">Membrane</keyword>
<keyword evidence="3" id="KW-1185">Reference proteome</keyword>
<dbReference type="AlphaFoldDB" id="A0A0D3ED80"/>
<evidence type="ECO:0000256" key="1">
    <source>
        <dbReference type="SAM" id="Phobius"/>
    </source>
</evidence>
<proteinExistence type="predicted"/>
<organism evidence="2 3">
    <name type="scientific">Brassica oleracea var. oleracea</name>
    <dbReference type="NCBI Taxonomy" id="109376"/>
    <lineage>
        <taxon>Eukaryota</taxon>
        <taxon>Viridiplantae</taxon>
        <taxon>Streptophyta</taxon>
        <taxon>Embryophyta</taxon>
        <taxon>Tracheophyta</taxon>
        <taxon>Spermatophyta</taxon>
        <taxon>Magnoliopsida</taxon>
        <taxon>eudicotyledons</taxon>
        <taxon>Gunneridae</taxon>
        <taxon>Pentapetalae</taxon>
        <taxon>rosids</taxon>
        <taxon>malvids</taxon>
        <taxon>Brassicales</taxon>
        <taxon>Brassicaceae</taxon>
        <taxon>Brassiceae</taxon>
        <taxon>Brassica</taxon>
    </lineage>
</organism>
<reference evidence="2 3" key="1">
    <citation type="journal article" date="2014" name="Genome Biol.">
        <title>Transcriptome and methylome profiling reveals relics of genome dominance in the mesopolyploid Brassica oleracea.</title>
        <authorList>
            <person name="Parkin I.A."/>
            <person name="Koh C."/>
            <person name="Tang H."/>
            <person name="Robinson S.J."/>
            <person name="Kagale S."/>
            <person name="Clarke W.E."/>
            <person name="Town C.D."/>
            <person name="Nixon J."/>
            <person name="Krishnakumar V."/>
            <person name="Bidwell S.L."/>
            <person name="Denoeud F."/>
            <person name="Belcram H."/>
            <person name="Links M.G."/>
            <person name="Just J."/>
            <person name="Clarke C."/>
            <person name="Bender T."/>
            <person name="Huebert T."/>
            <person name="Mason A.S."/>
            <person name="Pires J.C."/>
            <person name="Barker G."/>
            <person name="Moore J."/>
            <person name="Walley P.G."/>
            <person name="Manoli S."/>
            <person name="Batley J."/>
            <person name="Edwards D."/>
            <person name="Nelson M.N."/>
            <person name="Wang X."/>
            <person name="Paterson A.H."/>
            <person name="King G."/>
            <person name="Bancroft I."/>
            <person name="Chalhoub B."/>
            <person name="Sharpe A.G."/>
        </authorList>
    </citation>
    <scope>NUCLEOTIDE SEQUENCE</scope>
    <source>
        <strain evidence="2 3">cv. TO1000</strain>
    </source>
</reference>